<dbReference type="InterPro" id="IPR005312">
    <property type="entry name" value="DUF1759"/>
</dbReference>
<dbReference type="Pfam" id="PF03564">
    <property type="entry name" value="DUF1759"/>
    <property type="match status" value="1"/>
</dbReference>
<reference evidence="2 3" key="1">
    <citation type="submission" date="2014-03" db="EMBL/GenBank/DDBJ databases">
        <title>Draft genome of the hookworm Oesophagostomum dentatum.</title>
        <authorList>
            <person name="Mitreva M."/>
        </authorList>
    </citation>
    <scope>NUCLEOTIDE SEQUENCE [LARGE SCALE GENOMIC DNA]</scope>
    <source>
        <strain evidence="2 3">OD-Hann</strain>
    </source>
</reference>
<evidence type="ECO:0000313" key="3">
    <source>
        <dbReference type="Proteomes" id="UP000053660"/>
    </source>
</evidence>
<dbReference type="Proteomes" id="UP000053660">
    <property type="component" value="Unassembled WGS sequence"/>
</dbReference>
<dbReference type="PANTHER" id="PTHR22954">
    <property type="entry name" value="RETROVIRAL PROTEASE-RELATED"/>
    <property type="match status" value="1"/>
</dbReference>
<accession>A0A0B1TMB3</accession>
<gene>
    <name evidence="2" type="ORF">OESDEN_01374</name>
</gene>
<feature type="coiled-coil region" evidence="1">
    <location>
        <begin position="55"/>
        <end position="98"/>
    </location>
</feature>
<organism evidence="2 3">
    <name type="scientific">Oesophagostomum dentatum</name>
    <name type="common">Nodular worm</name>
    <dbReference type="NCBI Taxonomy" id="61180"/>
    <lineage>
        <taxon>Eukaryota</taxon>
        <taxon>Metazoa</taxon>
        <taxon>Ecdysozoa</taxon>
        <taxon>Nematoda</taxon>
        <taxon>Chromadorea</taxon>
        <taxon>Rhabditida</taxon>
        <taxon>Rhabditina</taxon>
        <taxon>Rhabditomorpha</taxon>
        <taxon>Strongyloidea</taxon>
        <taxon>Strongylidae</taxon>
        <taxon>Oesophagostomum</taxon>
    </lineage>
</organism>
<evidence type="ECO:0000313" key="2">
    <source>
        <dbReference type="EMBL" id="KHJ98653.1"/>
    </source>
</evidence>
<protein>
    <submittedName>
        <fullName evidence="2">Uncharacterized protein</fullName>
    </submittedName>
</protein>
<dbReference type="OrthoDB" id="5862292at2759"/>
<dbReference type="EMBL" id="KN549288">
    <property type="protein sequence ID" value="KHJ98653.1"/>
    <property type="molecule type" value="Genomic_DNA"/>
</dbReference>
<keyword evidence="1" id="KW-0175">Coiled coil</keyword>
<name>A0A0B1TMB3_OESDE</name>
<proteinExistence type="predicted"/>
<dbReference type="AlphaFoldDB" id="A0A0B1TMB3"/>
<evidence type="ECO:0000256" key="1">
    <source>
        <dbReference type="SAM" id="Coils"/>
    </source>
</evidence>
<dbReference type="PANTHER" id="PTHR22954:SF3">
    <property type="entry name" value="PROTEIN CBG08539"/>
    <property type="match status" value="1"/>
</dbReference>
<keyword evidence="3" id="KW-1185">Reference proteome</keyword>
<sequence length="305" mass="35017">MALHFHKKAISSSSTTLATLLTKYKSYSEKIEYSENDQERLDECSSNMVLLTSCLAQIKLGMELLQSKIDKMEQQYANAKTKIEQKDLLQEIEEFENDCRYTETLWEAEGFTYVIEVNTADTKIQLHKVQLKLKIPVNHEVSENGEAPEPCTTTRSAKPPTIKLPKFNGIQEEFPEYWALYESLIHKSNELTTIEKVVLQKESLQGSAENAIKGIKSIPANYNWMIETFKKRFSNQPVNRSEIVKRLFDLPHTGKKADSCQSCLDSITTLVHQMVSAGYDIRQTCDPMWIETVIKKFPYEIVKDS</sequence>